<dbReference type="GO" id="GO:0008137">
    <property type="term" value="F:NADH dehydrogenase (ubiquinone) activity"/>
    <property type="evidence" value="ECO:0007669"/>
    <property type="project" value="InterPro"/>
</dbReference>
<keyword evidence="2" id="KW-1003">Cell membrane</keyword>
<evidence type="ECO:0000256" key="2">
    <source>
        <dbReference type="ARBA" id="ARBA00022475"/>
    </source>
</evidence>
<keyword evidence="4 8" id="KW-1133">Transmembrane helix</keyword>
<keyword evidence="3 7" id="KW-0812">Transmembrane</keyword>
<evidence type="ECO:0000313" key="11">
    <source>
        <dbReference type="Proteomes" id="UP000535437"/>
    </source>
</evidence>
<feature type="transmembrane region" description="Helical" evidence="8">
    <location>
        <begin position="211"/>
        <end position="233"/>
    </location>
</feature>
<dbReference type="PRINTS" id="PR01437">
    <property type="entry name" value="NUOXDRDTASE4"/>
</dbReference>
<keyword evidence="6 8" id="KW-0472">Membrane</keyword>
<dbReference type="Pfam" id="PF00361">
    <property type="entry name" value="Proton_antipo_M"/>
    <property type="match status" value="1"/>
</dbReference>
<protein>
    <submittedName>
        <fullName evidence="10">Formate hydrogenlyase subunit 3/multisubunit Na+/H+ antiporter MnhD subunit</fullName>
    </submittedName>
</protein>
<sequence>MLLLSWVTPLLLGGLLLAGQALPPGARGSVTTAAMRLAPAAALPALLLPLSSETPTLELPGLLLGTTLTMDDPARPLVALAALVHAAALVTVAWAAPPARSGSERDARDRSLPPGVLSAFLLLCLCGTLGVCLAADVVTFYVMFALMSFSAAGLVVHHLDGAAVRATRVYLVMSVVSETALLAALLLVFAAGGRTMAEAPDAVVDSEHTGLVLVLLGVGLGIKVGVVPLHLWLPLAHPAAPPAASAVLSGVLVAAGLLGILRLTPDQAQPAAGAVLLVVALLGGLLAAAAGAVQEDPKVVLAYSTISQMGLLVAVAAVALLQPQTAPAVTAAAVLYVVHHGLVKGALFLGVPLLRGGGGRAVRALVVGGSVLCGLSLAGAPLTTGWVAKYAAKEAVQEASPTLEQLLPLVAVGSTVLMVRLAWTLREGGSGGPPAPAALGAWLGLVLLGAGLPWWITGGWLDVAVPGAEAAVVWDGLWPLLVGAALCGLAVPAARAVGRPRIPAGDLVVASESGARVLSRALRAGTGAAHRFTGQSAARWRELWSGAAERGRSLGSQADAGLQDWGRSGATLLVLLVLVSLIVLVAGGG</sequence>
<dbReference type="GO" id="GO:0005886">
    <property type="term" value="C:plasma membrane"/>
    <property type="evidence" value="ECO:0007669"/>
    <property type="project" value="UniProtKB-SubCell"/>
</dbReference>
<evidence type="ECO:0000256" key="1">
    <source>
        <dbReference type="ARBA" id="ARBA00004651"/>
    </source>
</evidence>
<keyword evidence="5" id="KW-0560">Oxidoreductase</keyword>
<dbReference type="InterPro" id="IPR003918">
    <property type="entry name" value="NADH_UbQ_OxRdtase"/>
</dbReference>
<comment type="subcellular location">
    <subcellularLocation>
        <location evidence="1">Cell membrane</location>
        <topology evidence="1">Multi-pass membrane protein</topology>
    </subcellularLocation>
    <subcellularLocation>
        <location evidence="7">Membrane</location>
        <topology evidence="7">Multi-pass membrane protein</topology>
    </subcellularLocation>
</comment>
<dbReference type="EMBL" id="JACCFY010000001">
    <property type="protein sequence ID" value="NYJ78050.1"/>
    <property type="molecule type" value="Genomic_DNA"/>
</dbReference>
<dbReference type="GO" id="GO:0016491">
    <property type="term" value="F:oxidoreductase activity"/>
    <property type="evidence" value="ECO:0007669"/>
    <property type="project" value="UniProtKB-KW"/>
</dbReference>
<dbReference type="RefSeq" id="WP_179541444.1">
    <property type="nucleotide sequence ID" value="NZ_BAAALL010000002.1"/>
</dbReference>
<feature type="transmembrane region" description="Helical" evidence="8">
    <location>
        <begin position="169"/>
        <end position="191"/>
    </location>
</feature>
<comment type="caution">
    <text evidence="10">The sequence shown here is derived from an EMBL/GenBank/DDBJ whole genome shotgun (WGS) entry which is preliminary data.</text>
</comment>
<evidence type="ECO:0000313" key="10">
    <source>
        <dbReference type="EMBL" id="NYJ78050.1"/>
    </source>
</evidence>
<evidence type="ECO:0000256" key="7">
    <source>
        <dbReference type="RuleBase" id="RU000320"/>
    </source>
</evidence>
<name>A0A7Z0KA93_9MICC</name>
<feature type="transmembrane region" description="Helical" evidence="8">
    <location>
        <begin position="245"/>
        <end position="265"/>
    </location>
</feature>
<feature type="transmembrane region" description="Helical" evidence="8">
    <location>
        <begin position="271"/>
        <end position="293"/>
    </location>
</feature>
<dbReference type="PANTHER" id="PTHR42682:SF4">
    <property type="entry name" value="NADH-UBIQUINONE_PLASTOQUINONE"/>
    <property type="match status" value="1"/>
</dbReference>
<dbReference type="GO" id="GO:0016829">
    <property type="term" value="F:lyase activity"/>
    <property type="evidence" value="ECO:0007669"/>
    <property type="project" value="UniProtKB-KW"/>
</dbReference>
<feature type="transmembrane region" description="Helical" evidence="8">
    <location>
        <begin position="406"/>
        <end position="423"/>
    </location>
</feature>
<feature type="transmembrane region" description="Helical" evidence="8">
    <location>
        <begin position="140"/>
        <end position="157"/>
    </location>
</feature>
<gene>
    <name evidence="10" type="ORF">HNR09_001461</name>
</gene>
<evidence type="ECO:0000256" key="8">
    <source>
        <dbReference type="SAM" id="Phobius"/>
    </source>
</evidence>
<dbReference type="GO" id="GO:0042773">
    <property type="term" value="P:ATP synthesis coupled electron transport"/>
    <property type="evidence" value="ECO:0007669"/>
    <property type="project" value="InterPro"/>
</dbReference>
<keyword evidence="11" id="KW-1185">Reference proteome</keyword>
<evidence type="ECO:0000259" key="9">
    <source>
        <dbReference type="Pfam" id="PF00361"/>
    </source>
</evidence>
<feature type="transmembrane region" description="Helical" evidence="8">
    <location>
        <begin position="476"/>
        <end position="494"/>
    </location>
</feature>
<evidence type="ECO:0000256" key="3">
    <source>
        <dbReference type="ARBA" id="ARBA00022692"/>
    </source>
</evidence>
<proteinExistence type="predicted"/>
<evidence type="ECO:0000256" key="5">
    <source>
        <dbReference type="ARBA" id="ARBA00023002"/>
    </source>
</evidence>
<feature type="transmembrane region" description="Helical" evidence="8">
    <location>
        <begin position="116"/>
        <end position="134"/>
    </location>
</feature>
<dbReference type="PANTHER" id="PTHR42682">
    <property type="entry name" value="HYDROGENASE-4 COMPONENT F"/>
    <property type="match status" value="1"/>
</dbReference>
<feature type="transmembrane region" description="Helical" evidence="8">
    <location>
        <begin position="435"/>
        <end position="456"/>
    </location>
</feature>
<evidence type="ECO:0000256" key="4">
    <source>
        <dbReference type="ARBA" id="ARBA00022989"/>
    </source>
</evidence>
<dbReference type="Proteomes" id="UP000535437">
    <property type="component" value="Unassembled WGS sequence"/>
</dbReference>
<feature type="transmembrane region" description="Helical" evidence="8">
    <location>
        <begin position="570"/>
        <end position="588"/>
    </location>
</feature>
<feature type="transmembrane region" description="Helical" evidence="8">
    <location>
        <begin position="361"/>
        <end position="386"/>
    </location>
</feature>
<dbReference type="InterPro" id="IPR001750">
    <property type="entry name" value="ND/Mrp_TM"/>
</dbReference>
<accession>A0A7Z0KA93</accession>
<organism evidence="10 11">
    <name type="scientific">Nesterenkonia xinjiangensis</name>
    <dbReference type="NCBI Taxonomy" id="225327"/>
    <lineage>
        <taxon>Bacteria</taxon>
        <taxon>Bacillati</taxon>
        <taxon>Actinomycetota</taxon>
        <taxon>Actinomycetes</taxon>
        <taxon>Micrococcales</taxon>
        <taxon>Micrococcaceae</taxon>
        <taxon>Nesterenkonia</taxon>
    </lineage>
</organism>
<reference evidence="10 11" key="1">
    <citation type="submission" date="2020-07" db="EMBL/GenBank/DDBJ databases">
        <title>Sequencing the genomes of 1000 actinobacteria strains.</title>
        <authorList>
            <person name="Klenk H.-P."/>
        </authorList>
    </citation>
    <scope>NUCLEOTIDE SEQUENCE [LARGE SCALE GENOMIC DNA]</scope>
    <source>
        <strain evidence="10 11">DSM 15475</strain>
    </source>
</reference>
<keyword evidence="10" id="KW-0456">Lyase</keyword>
<dbReference type="InterPro" id="IPR052175">
    <property type="entry name" value="ComplexI-like_HydComp"/>
</dbReference>
<evidence type="ECO:0000256" key="6">
    <source>
        <dbReference type="ARBA" id="ARBA00023136"/>
    </source>
</evidence>
<feature type="transmembrane region" description="Helical" evidence="8">
    <location>
        <begin position="77"/>
        <end position="96"/>
    </location>
</feature>
<feature type="transmembrane region" description="Helical" evidence="8">
    <location>
        <begin position="333"/>
        <end position="354"/>
    </location>
</feature>
<feature type="transmembrane region" description="Helical" evidence="8">
    <location>
        <begin position="300"/>
        <end position="321"/>
    </location>
</feature>
<dbReference type="AlphaFoldDB" id="A0A7Z0KA93"/>
<feature type="domain" description="NADH:quinone oxidoreductase/Mrp antiporter transmembrane" evidence="9">
    <location>
        <begin position="134"/>
        <end position="397"/>
    </location>
</feature>